<dbReference type="OrthoDB" id="795989at2"/>
<comment type="caution">
    <text evidence="5">The sequence shown here is derived from an EMBL/GenBank/DDBJ whole genome shotgun (WGS) entry which is preliminary data.</text>
</comment>
<dbReference type="PANTHER" id="PTHR44688:SF16">
    <property type="entry name" value="DNA-BINDING TRANSCRIPTIONAL ACTIVATOR DEVR_DOSR"/>
    <property type="match status" value="1"/>
</dbReference>
<dbReference type="RefSeq" id="WP_132120764.1">
    <property type="nucleotide sequence ID" value="NZ_SMJU01000014.1"/>
</dbReference>
<evidence type="ECO:0000256" key="1">
    <source>
        <dbReference type="ARBA" id="ARBA00023015"/>
    </source>
</evidence>
<dbReference type="InterPro" id="IPR016032">
    <property type="entry name" value="Sig_transdc_resp-reg_C-effctor"/>
</dbReference>
<gene>
    <name evidence="5" type="ORF">EZE20_19280</name>
</gene>
<dbReference type="PANTHER" id="PTHR44688">
    <property type="entry name" value="DNA-BINDING TRANSCRIPTIONAL ACTIVATOR DEVR_DOSR"/>
    <property type="match status" value="1"/>
</dbReference>
<dbReference type="AlphaFoldDB" id="A0A4R4K5C0"/>
<keyword evidence="1" id="KW-0805">Transcription regulation</keyword>
<keyword evidence="3" id="KW-0804">Transcription</keyword>
<evidence type="ECO:0000259" key="4">
    <source>
        <dbReference type="PROSITE" id="PS50043"/>
    </source>
</evidence>
<dbReference type="EMBL" id="SMJU01000014">
    <property type="protein sequence ID" value="TDB61349.1"/>
    <property type="molecule type" value="Genomic_DNA"/>
</dbReference>
<protein>
    <submittedName>
        <fullName evidence="5">Helix-turn-helix transcriptional regulator</fullName>
    </submittedName>
</protein>
<dbReference type="PRINTS" id="PR00038">
    <property type="entry name" value="HTHLUXR"/>
</dbReference>
<dbReference type="CDD" id="cd06170">
    <property type="entry name" value="LuxR_C_like"/>
    <property type="match status" value="1"/>
</dbReference>
<dbReference type="SUPFAM" id="SSF46894">
    <property type="entry name" value="C-terminal effector domain of the bipartite response regulators"/>
    <property type="match status" value="1"/>
</dbReference>
<keyword evidence="2" id="KW-0238">DNA-binding</keyword>
<evidence type="ECO:0000313" key="5">
    <source>
        <dbReference type="EMBL" id="TDB61349.1"/>
    </source>
</evidence>
<name>A0A4R4K5C0_9BACT</name>
<dbReference type="InterPro" id="IPR000792">
    <property type="entry name" value="Tscrpt_reg_LuxR_C"/>
</dbReference>
<keyword evidence="6" id="KW-1185">Reference proteome</keyword>
<accession>A0A4R4K5C0</accession>
<feature type="domain" description="HTH luxR-type" evidence="4">
    <location>
        <begin position="73"/>
        <end position="138"/>
    </location>
</feature>
<dbReference type="PROSITE" id="PS50043">
    <property type="entry name" value="HTH_LUXR_2"/>
    <property type="match status" value="1"/>
</dbReference>
<dbReference type="GO" id="GO:0003677">
    <property type="term" value="F:DNA binding"/>
    <property type="evidence" value="ECO:0007669"/>
    <property type="project" value="UniProtKB-KW"/>
</dbReference>
<dbReference type="Proteomes" id="UP000295706">
    <property type="component" value="Unassembled WGS sequence"/>
</dbReference>
<evidence type="ECO:0000313" key="6">
    <source>
        <dbReference type="Proteomes" id="UP000295706"/>
    </source>
</evidence>
<sequence>MNHQLKTGTRAITLHLSSDIGLDHLLEALQPTFNILIREPNLFDLQAKEVNTHGIEDDSYDQINRNYKLPVEKEVKKKPLSPKELQILELISKGQSYEQVAENLNMNINGIRYYIKKVYQKLNVNNSREAAYIYSTSLSQKKYS</sequence>
<evidence type="ECO:0000256" key="3">
    <source>
        <dbReference type="ARBA" id="ARBA00023163"/>
    </source>
</evidence>
<reference evidence="5 6" key="1">
    <citation type="submission" date="2019-02" db="EMBL/GenBank/DDBJ databases">
        <title>Arundinibacter roseus gen. nov., sp. nov., a new member of the family Cytophagaceae.</title>
        <authorList>
            <person name="Szuroczki S."/>
            <person name="Khayer B."/>
            <person name="Sproer C."/>
            <person name="Toumi M."/>
            <person name="Szabo A."/>
            <person name="Felfoldi T."/>
            <person name="Schumann P."/>
            <person name="Toth E."/>
        </authorList>
    </citation>
    <scope>NUCLEOTIDE SEQUENCE [LARGE SCALE GENOMIC DNA]</scope>
    <source>
        <strain evidence="5 6">DMA-k-7a</strain>
    </source>
</reference>
<dbReference type="InterPro" id="IPR036388">
    <property type="entry name" value="WH-like_DNA-bd_sf"/>
</dbReference>
<proteinExistence type="predicted"/>
<organism evidence="5 6">
    <name type="scientific">Arundinibacter roseus</name>
    <dbReference type="NCBI Taxonomy" id="2070510"/>
    <lineage>
        <taxon>Bacteria</taxon>
        <taxon>Pseudomonadati</taxon>
        <taxon>Bacteroidota</taxon>
        <taxon>Cytophagia</taxon>
        <taxon>Cytophagales</taxon>
        <taxon>Spirosomataceae</taxon>
        <taxon>Arundinibacter</taxon>
    </lineage>
</organism>
<dbReference type="Pfam" id="PF00196">
    <property type="entry name" value="GerE"/>
    <property type="match status" value="1"/>
</dbReference>
<dbReference type="GO" id="GO:0006355">
    <property type="term" value="P:regulation of DNA-templated transcription"/>
    <property type="evidence" value="ECO:0007669"/>
    <property type="project" value="InterPro"/>
</dbReference>
<dbReference type="Gene3D" id="1.10.10.10">
    <property type="entry name" value="Winged helix-like DNA-binding domain superfamily/Winged helix DNA-binding domain"/>
    <property type="match status" value="1"/>
</dbReference>
<evidence type="ECO:0000256" key="2">
    <source>
        <dbReference type="ARBA" id="ARBA00023125"/>
    </source>
</evidence>
<dbReference type="SMART" id="SM00421">
    <property type="entry name" value="HTH_LUXR"/>
    <property type="match status" value="1"/>
</dbReference>